<dbReference type="PANTHER" id="PTHR30595:SF6">
    <property type="entry name" value="SCHLAFEN ALBA-2 DOMAIN-CONTAINING PROTEIN"/>
    <property type="match status" value="1"/>
</dbReference>
<gene>
    <name evidence="2" type="ORF">HNP94_001417</name>
</gene>
<dbReference type="InterPro" id="IPR000485">
    <property type="entry name" value="AsnC-type_HTH_dom"/>
</dbReference>
<feature type="domain" description="Schlafen AlbA-2" evidence="1">
    <location>
        <begin position="17"/>
        <end position="120"/>
    </location>
</feature>
<proteinExistence type="predicted"/>
<evidence type="ECO:0000259" key="1">
    <source>
        <dbReference type="Pfam" id="PF04326"/>
    </source>
</evidence>
<keyword evidence="2" id="KW-0347">Helicase</keyword>
<keyword evidence="2" id="KW-0547">Nucleotide-binding</keyword>
<dbReference type="SUPFAM" id="SSF46785">
    <property type="entry name" value="Winged helix' DNA-binding domain"/>
    <property type="match status" value="1"/>
</dbReference>
<dbReference type="Proteomes" id="UP000567099">
    <property type="component" value="Unassembled WGS sequence"/>
</dbReference>
<keyword evidence="2" id="KW-0378">Hydrolase</keyword>
<dbReference type="InterPro" id="IPR036390">
    <property type="entry name" value="WH_DNA-bd_sf"/>
</dbReference>
<dbReference type="RefSeq" id="WP_181505162.1">
    <property type="nucleotide sequence ID" value="NZ_JACDUO010000001.1"/>
</dbReference>
<dbReference type="Gene3D" id="3.30.950.30">
    <property type="entry name" value="Schlafen, AAA domain"/>
    <property type="match status" value="1"/>
</dbReference>
<dbReference type="EC" id="3.6.4.12" evidence="2"/>
<dbReference type="PANTHER" id="PTHR30595">
    <property type="entry name" value="GLPR-RELATED TRANSCRIPTIONAL REPRESSOR"/>
    <property type="match status" value="1"/>
</dbReference>
<protein>
    <submittedName>
        <fullName evidence="2">ATP-dependent DNA helicase RecG</fullName>
        <ecNumber evidence="2">3.6.4.12</ecNumber>
    </submittedName>
</protein>
<dbReference type="InterPro" id="IPR011991">
    <property type="entry name" value="ArsR-like_HTH"/>
</dbReference>
<dbReference type="CDD" id="cd00090">
    <property type="entry name" value="HTH_ARSR"/>
    <property type="match status" value="1"/>
</dbReference>
<dbReference type="InterPro" id="IPR038461">
    <property type="entry name" value="Schlafen_AlbA_2_dom_sf"/>
</dbReference>
<comment type="caution">
    <text evidence="2">The sequence shown here is derived from an EMBL/GenBank/DDBJ whole genome shotgun (WGS) entry which is preliminary data.</text>
</comment>
<dbReference type="AlphaFoldDB" id="A0A7J9PP70"/>
<dbReference type="Pfam" id="PF13412">
    <property type="entry name" value="HTH_24"/>
    <property type="match status" value="1"/>
</dbReference>
<dbReference type="EMBL" id="JACDUO010000001">
    <property type="protein sequence ID" value="MBA2864417.1"/>
    <property type="molecule type" value="Genomic_DNA"/>
</dbReference>
<dbReference type="InterPro" id="IPR007421">
    <property type="entry name" value="Schlafen_AlbA_2_dom"/>
</dbReference>
<dbReference type="GO" id="GO:0043565">
    <property type="term" value="F:sequence-specific DNA binding"/>
    <property type="evidence" value="ECO:0007669"/>
    <property type="project" value="InterPro"/>
</dbReference>
<sequence length="453" mass="50935">MTKLTKKQVMDLISTGEGYTLEFKKSFNKSIDKEICAFANADGGHILLGVDDSGKIIGYTLSNQDDARINDIARNMDPSFSVDIQKINNIVVITVPKGKDKPYSIGGLFYKRNGSQSQQLKREEIVELLKNNGLLPFEEKPNKEFDLKKDINKSALDKFITISGITNKLKKEDLLNNLCLIKDGFLKNAGVLYFCNNSTKFFRNAHITCVLYEGTSKLNILDRKDFSKDIYSNFNDSFEYICSKLNTEYIIGKERVERLELPKEAIREALVNSIAHRDYDSQGHIQIDIFQDKLEISNPGGLVSGLSESELGKRSIPRNPLLADLMLRSKLVERVGSGIIRIRESMNNYGLNCEFNVSENFFSTVLGRKQGFKLPFSFPVSFSSTDISRSDKIIASISENPKITILELSNRVGVSQNTVKKEMNILKEKGIIKRVGSPKGGHWEITLNTNNSA</sequence>
<reference evidence="2 3" key="1">
    <citation type="submission" date="2020-07" db="EMBL/GenBank/DDBJ databases">
        <title>Genomic Encyclopedia of Type Strains, Phase IV (KMG-V): Genome sequencing to study the core and pangenomes of soil and plant-associated prokaryotes.</title>
        <authorList>
            <person name="Whitman W."/>
        </authorList>
    </citation>
    <scope>NUCLEOTIDE SEQUENCE [LARGE SCALE GENOMIC DNA]</scope>
    <source>
        <strain evidence="2 3">C13</strain>
    </source>
</reference>
<dbReference type="Gene3D" id="1.10.10.10">
    <property type="entry name" value="Winged helix-like DNA-binding domain superfamily/Winged helix DNA-binding domain"/>
    <property type="match status" value="1"/>
</dbReference>
<dbReference type="GO" id="GO:0003678">
    <property type="term" value="F:DNA helicase activity"/>
    <property type="evidence" value="ECO:0007669"/>
    <property type="project" value="UniProtKB-EC"/>
</dbReference>
<dbReference type="InterPro" id="IPR036388">
    <property type="entry name" value="WH-like_DNA-bd_sf"/>
</dbReference>
<name>A0A7J9PP70_METMI</name>
<dbReference type="GO" id="GO:0016787">
    <property type="term" value="F:hydrolase activity"/>
    <property type="evidence" value="ECO:0007669"/>
    <property type="project" value="UniProtKB-KW"/>
</dbReference>
<evidence type="ECO:0000313" key="3">
    <source>
        <dbReference type="Proteomes" id="UP000567099"/>
    </source>
</evidence>
<dbReference type="InterPro" id="IPR038475">
    <property type="entry name" value="RecG_C_sf"/>
</dbReference>
<dbReference type="PRINTS" id="PR00033">
    <property type="entry name" value="HTHASNC"/>
</dbReference>
<dbReference type="Pfam" id="PF04326">
    <property type="entry name" value="SLFN_AlbA_2"/>
    <property type="match status" value="1"/>
</dbReference>
<accession>A0A7J9PP70</accession>
<dbReference type="Pfam" id="PF13749">
    <property type="entry name" value="HATPase_c_4"/>
    <property type="match status" value="1"/>
</dbReference>
<evidence type="ECO:0000313" key="2">
    <source>
        <dbReference type="EMBL" id="MBA2864417.1"/>
    </source>
</evidence>
<keyword evidence="2" id="KW-0067">ATP-binding</keyword>
<organism evidence="2 3">
    <name type="scientific">Methanococcus maripaludis</name>
    <name type="common">Methanococcus deltae</name>
    <dbReference type="NCBI Taxonomy" id="39152"/>
    <lineage>
        <taxon>Archaea</taxon>
        <taxon>Methanobacteriati</taxon>
        <taxon>Methanobacteriota</taxon>
        <taxon>Methanomada group</taxon>
        <taxon>Methanococci</taxon>
        <taxon>Methanococcales</taxon>
        <taxon>Methanococcaceae</taxon>
        <taxon>Methanococcus</taxon>
    </lineage>
</organism>
<dbReference type="Gene3D" id="3.30.565.60">
    <property type="match status" value="1"/>
</dbReference>